<feature type="transmembrane region" description="Helical" evidence="1">
    <location>
        <begin position="12"/>
        <end position="32"/>
    </location>
</feature>
<evidence type="ECO:0000313" key="4">
    <source>
        <dbReference type="Proteomes" id="UP001589773"/>
    </source>
</evidence>
<dbReference type="Gene3D" id="3.40.30.10">
    <property type="entry name" value="Glutaredoxin"/>
    <property type="match status" value="1"/>
</dbReference>
<dbReference type="SUPFAM" id="SSF52833">
    <property type="entry name" value="Thioredoxin-like"/>
    <property type="match status" value="1"/>
</dbReference>
<protein>
    <submittedName>
        <fullName evidence="3">Glutaredoxin family protein</fullName>
    </submittedName>
</protein>
<dbReference type="CDD" id="cd02976">
    <property type="entry name" value="NrdH"/>
    <property type="match status" value="1"/>
</dbReference>
<keyword evidence="1" id="KW-0472">Membrane</keyword>
<accession>A0ABV6FCB1</accession>
<keyword evidence="1" id="KW-1133">Transmembrane helix</keyword>
<dbReference type="PROSITE" id="PS51354">
    <property type="entry name" value="GLUTAREDOXIN_2"/>
    <property type="match status" value="1"/>
</dbReference>
<proteinExistence type="predicted"/>
<comment type="caution">
    <text evidence="3">The sequence shown here is derived from an EMBL/GenBank/DDBJ whole genome shotgun (WGS) entry which is preliminary data.</text>
</comment>
<evidence type="ECO:0000259" key="2">
    <source>
        <dbReference type="Pfam" id="PF00462"/>
    </source>
</evidence>
<keyword evidence="4" id="KW-1185">Reference proteome</keyword>
<name>A0ABV6FCB1_9BURK</name>
<gene>
    <name evidence="3" type="ORF">ACFFJK_04640</name>
</gene>
<dbReference type="InterPro" id="IPR036249">
    <property type="entry name" value="Thioredoxin-like_sf"/>
</dbReference>
<feature type="domain" description="Glutaredoxin" evidence="2">
    <location>
        <begin position="62"/>
        <end position="119"/>
    </location>
</feature>
<evidence type="ECO:0000256" key="1">
    <source>
        <dbReference type="SAM" id="Phobius"/>
    </source>
</evidence>
<dbReference type="EMBL" id="JBHLWP010000006">
    <property type="protein sequence ID" value="MFC0251168.1"/>
    <property type="molecule type" value="Genomic_DNA"/>
</dbReference>
<organism evidence="3 4">
    <name type="scientific">Massilia consociata</name>
    <dbReference type="NCBI Taxonomy" id="760117"/>
    <lineage>
        <taxon>Bacteria</taxon>
        <taxon>Pseudomonadati</taxon>
        <taxon>Pseudomonadota</taxon>
        <taxon>Betaproteobacteria</taxon>
        <taxon>Burkholderiales</taxon>
        <taxon>Oxalobacteraceae</taxon>
        <taxon>Telluria group</taxon>
        <taxon>Massilia</taxon>
    </lineage>
</organism>
<sequence>MEKGGRLLAKRFEAINVAVIIVTVVIAVIIGGKLPHLIKQWRGPFTAGDFTTHIVQQPHKLTLYGTTTCEHCASARAYLVSAGVPFNDMLIDQSATAKDQFRKLGKNAVPILVSEDRFVLGFNVKHYQEFLNC</sequence>
<dbReference type="Pfam" id="PF00462">
    <property type="entry name" value="Glutaredoxin"/>
    <property type="match status" value="1"/>
</dbReference>
<dbReference type="Proteomes" id="UP001589773">
    <property type="component" value="Unassembled WGS sequence"/>
</dbReference>
<keyword evidence="1" id="KW-0812">Transmembrane</keyword>
<evidence type="ECO:0000313" key="3">
    <source>
        <dbReference type="EMBL" id="MFC0251168.1"/>
    </source>
</evidence>
<dbReference type="InterPro" id="IPR002109">
    <property type="entry name" value="Glutaredoxin"/>
</dbReference>
<dbReference type="RefSeq" id="WP_379677958.1">
    <property type="nucleotide sequence ID" value="NZ_JBHLWP010000006.1"/>
</dbReference>
<reference evidence="3 4" key="1">
    <citation type="submission" date="2024-09" db="EMBL/GenBank/DDBJ databases">
        <authorList>
            <person name="Sun Q."/>
            <person name="Mori K."/>
        </authorList>
    </citation>
    <scope>NUCLEOTIDE SEQUENCE [LARGE SCALE GENOMIC DNA]</scope>
    <source>
        <strain evidence="3 4">CCM 7792</strain>
    </source>
</reference>